<gene>
    <name evidence="2" type="ORF">M3P21_20365</name>
</gene>
<evidence type="ECO:0000313" key="3">
    <source>
        <dbReference type="Proteomes" id="UP001203880"/>
    </source>
</evidence>
<accession>A0ABT0Q7P3</accession>
<dbReference type="Proteomes" id="UP001203880">
    <property type="component" value="Unassembled WGS sequence"/>
</dbReference>
<keyword evidence="1" id="KW-0812">Transmembrane</keyword>
<reference evidence="2" key="1">
    <citation type="submission" date="2022-05" db="EMBL/GenBank/DDBJ databases">
        <authorList>
            <person name="Park J.-S."/>
        </authorList>
    </citation>
    <scope>NUCLEOTIDE SEQUENCE</scope>
    <source>
        <strain evidence="2">2012CJ41-6</strain>
    </source>
</reference>
<evidence type="ECO:0000313" key="2">
    <source>
        <dbReference type="EMBL" id="MCL6285875.1"/>
    </source>
</evidence>
<keyword evidence="1" id="KW-0472">Membrane</keyword>
<feature type="transmembrane region" description="Helical" evidence="1">
    <location>
        <begin position="188"/>
        <end position="215"/>
    </location>
</feature>
<name>A0ABT0Q7P3_9RHOB</name>
<dbReference type="PANTHER" id="PTHR31881:SF6">
    <property type="entry name" value="OS09G0494600 PROTEIN"/>
    <property type="match status" value="1"/>
</dbReference>
<feature type="transmembrane region" description="Helical" evidence="1">
    <location>
        <begin position="77"/>
        <end position="95"/>
    </location>
</feature>
<sequence length="236" mass="25988">MSWIDRASLFSPLDYGAVALLVAGWLWIGWRIEKADSNRPSVSYLMAGFRREWMMQMVTREPRVLDSQLIGHLRQGTTFFASASMIAIGGGLALVGNTDRLAGVAQELAIGDAPAFVWELKIICVLLFLSNAFLKYVWAHRLFGYCAVIMGAVPNDPEAANAYPRAKQAADLSTTAARSFNRAMRSTYFALAAVAWMLGPAALILASVITLAMLYRREFASYSREILLNPPADTQT</sequence>
<keyword evidence="3" id="KW-1185">Reference proteome</keyword>
<proteinExistence type="predicted"/>
<dbReference type="Pfam" id="PF04654">
    <property type="entry name" value="DUF599"/>
    <property type="match status" value="1"/>
</dbReference>
<dbReference type="InterPro" id="IPR006747">
    <property type="entry name" value="DUF599"/>
</dbReference>
<evidence type="ECO:0000256" key="1">
    <source>
        <dbReference type="SAM" id="Phobius"/>
    </source>
</evidence>
<feature type="transmembrane region" description="Helical" evidence="1">
    <location>
        <begin position="115"/>
        <end position="134"/>
    </location>
</feature>
<organism evidence="2 3">
    <name type="scientific">Ruegeria spongiae</name>
    <dbReference type="NCBI Taxonomy" id="2942209"/>
    <lineage>
        <taxon>Bacteria</taxon>
        <taxon>Pseudomonadati</taxon>
        <taxon>Pseudomonadota</taxon>
        <taxon>Alphaproteobacteria</taxon>
        <taxon>Rhodobacterales</taxon>
        <taxon>Roseobacteraceae</taxon>
        <taxon>Ruegeria</taxon>
    </lineage>
</organism>
<protein>
    <submittedName>
        <fullName evidence="2">DUF599 domain-containing protein</fullName>
    </submittedName>
</protein>
<dbReference type="EMBL" id="JAMFMB010000041">
    <property type="protein sequence ID" value="MCL6285875.1"/>
    <property type="molecule type" value="Genomic_DNA"/>
</dbReference>
<dbReference type="PANTHER" id="PTHR31881">
    <property type="match status" value="1"/>
</dbReference>
<keyword evidence="1" id="KW-1133">Transmembrane helix</keyword>
<dbReference type="RefSeq" id="WP_249713104.1">
    <property type="nucleotide sequence ID" value="NZ_JAMFMB010000041.1"/>
</dbReference>
<feature type="transmembrane region" description="Helical" evidence="1">
    <location>
        <begin position="12"/>
        <end position="30"/>
    </location>
</feature>
<comment type="caution">
    <text evidence="2">The sequence shown here is derived from an EMBL/GenBank/DDBJ whole genome shotgun (WGS) entry which is preliminary data.</text>
</comment>